<dbReference type="PIRSF" id="PIRSF017082">
    <property type="entry name" value="YflP"/>
    <property type="match status" value="1"/>
</dbReference>
<dbReference type="CDD" id="cd13578">
    <property type="entry name" value="PBP2_Bug27"/>
    <property type="match status" value="1"/>
</dbReference>
<name>A0A7G6TZE4_9BRAD</name>
<dbReference type="Pfam" id="PF03401">
    <property type="entry name" value="TctC"/>
    <property type="match status" value="1"/>
</dbReference>
<dbReference type="SUPFAM" id="SSF53850">
    <property type="entry name" value="Periplasmic binding protein-like II"/>
    <property type="match status" value="1"/>
</dbReference>
<dbReference type="Gene3D" id="3.40.190.150">
    <property type="entry name" value="Bordetella uptake gene, domain 1"/>
    <property type="match status" value="1"/>
</dbReference>
<reference evidence="4" key="1">
    <citation type="journal article" date="2020" name="Mol. Plant Microbe">
        <title>Rhizobial microsymbionts of the narrowly endemic Oxytropis species growing in Kamchatka are characterized by significant genetic diversity and possess a set of genes that are associated with T3SS and T6SS secretion systems and can affect the development of symbiosis.</title>
        <authorList>
            <person name="Safronova V."/>
            <person name="Guro P."/>
            <person name="Sazanova A."/>
            <person name="Kuznetsova I."/>
            <person name="Belimov A."/>
            <person name="Yakubov V."/>
            <person name="Chirak E."/>
            <person name="Afonin A."/>
            <person name="Gogolev Y."/>
            <person name="Andronov E."/>
            <person name="Tikhonovich I."/>
        </authorList>
    </citation>
    <scope>NUCLEOTIDE SEQUENCE [LARGE SCALE GENOMIC DNA]</scope>
    <source>
        <strain evidence="4">581</strain>
    </source>
</reference>
<comment type="similarity">
    <text evidence="1">Belongs to the UPF0065 (bug) family.</text>
</comment>
<feature type="signal peptide" evidence="2">
    <location>
        <begin position="1"/>
        <end position="30"/>
    </location>
</feature>
<dbReference type="PROSITE" id="PS51318">
    <property type="entry name" value="TAT"/>
    <property type="match status" value="1"/>
</dbReference>
<evidence type="ECO:0000313" key="4">
    <source>
        <dbReference type="Proteomes" id="UP000515291"/>
    </source>
</evidence>
<feature type="chain" id="PRO_5028828347" evidence="2">
    <location>
        <begin position="31"/>
        <end position="332"/>
    </location>
</feature>
<organism evidence="3 4">
    <name type="scientific">Tardiphaga robiniae</name>
    <dbReference type="NCBI Taxonomy" id="943830"/>
    <lineage>
        <taxon>Bacteria</taxon>
        <taxon>Pseudomonadati</taxon>
        <taxon>Pseudomonadota</taxon>
        <taxon>Alphaproteobacteria</taxon>
        <taxon>Hyphomicrobiales</taxon>
        <taxon>Nitrobacteraceae</taxon>
        <taxon>Tardiphaga</taxon>
    </lineage>
</organism>
<dbReference type="AlphaFoldDB" id="A0A7G6TZE4"/>
<dbReference type="PANTHER" id="PTHR42928:SF5">
    <property type="entry name" value="BLR1237 PROTEIN"/>
    <property type="match status" value="1"/>
</dbReference>
<accession>A0A7G6TZE4</accession>
<dbReference type="InterPro" id="IPR006311">
    <property type="entry name" value="TAT_signal"/>
</dbReference>
<keyword evidence="2" id="KW-0732">Signal</keyword>
<sequence>MLSRRTLLARATHAAVAACCIALGANRATAQDYPTKPVQLIVPFAAGGAADIIGRTIAEKLSQTWGQQVVVENRGGAGSNIGINAAAKSAPDGYTLVLASIAVAVNPWLFKSMPYDPVKDLTPLTLALETPNVVLVPPSSPIKNIKDLIAFAKEKATSGGATYGSAGVGSSLHLAAEVFRQQAKVEMTHVPYRGSSPALTDLMAGRIDLMFDNASTALPQVQGGSLRAIAVTTKERIAALPDVPTISESGLPGFELANWWAIFGPGQMPPALAERISGDIRKVLADPDVQKRFADVSGRVIASSPQELAAHLAQESAKWKQIVETAGIRGSQ</sequence>
<evidence type="ECO:0000313" key="3">
    <source>
        <dbReference type="EMBL" id="QND72126.1"/>
    </source>
</evidence>
<dbReference type="KEGG" id="trb:HB776_13520"/>
<evidence type="ECO:0000256" key="2">
    <source>
        <dbReference type="SAM" id="SignalP"/>
    </source>
</evidence>
<dbReference type="EMBL" id="CP050292">
    <property type="protein sequence ID" value="QND72126.1"/>
    <property type="molecule type" value="Genomic_DNA"/>
</dbReference>
<dbReference type="Proteomes" id="UP000515291">
    <property type="component" value="Chromosome"/>
</dbReference>
<evidence type="ECO:0000256" key="1">
    <source>
        <dbReference type="ARBA" id="ARBA00006987"/>
    </source>
</evidence>
<proteinExistence type="inferred from homology"/>
<protein>
    <submittedName>
        <fullName evidence="3">Tripartite tricarboxylate transporter substrate binding protein</fullName>
    </submittedName>
</protein>
<dbReference type="InterPro" id="IPR005064">
    <property type="entry name" value="BUG"/>
</dbReference>
<dbReference type="InterPro" id="IPR042100">
    <property type="entry name" value="Bug_dom1"/>
</dbReference>
<dbReference type="PANTHER" id="PTHR42928">
    <property type="entry name" value="TRICARBOXYLATE-BINDING PROTEIN"/>
    <property type="match status" value="1"/>
</dbReference>
<dbReference type="Gene3D" id="3.40.190.10">
    <property type="entry name" value="Periplasmic binding protein-like II"/>
    <property type="match status" value="1"/>
</dbReference>
<dbReference type="RefSeq" id="WP_184518396.1">
    <property type="nucleotide sequence ID" value="NZ_CP050292.1"/>
</dbReference>
<gene>
    <name evidence="3" type="ORF">HB776_13520</name>
</gene>